<feature type="transmembrane region" description="Helical" evidence="6">
    <location>
        <begin position="280"/>
        <end position="305"/>
    </location>
</feature>
<keyword evidence="2" id="KW-1003">Cell membrane</keyword>
<feature type="transmembrane region" description="Helical" evidence="6">
    <location>
        <begin position="384"/>
        <end position="401"/>
    </location>
</feature>
<dbReference type="GO" id="GO:0022857">
    <property type="term" value="F:transmembrane transporter activity"/>
    <property type="evidence" value="ECO:0007669"/>
    <property type="project" value="InterPro"/>
</dbReference>
<feature type="transmembrane region" description="Helical" evidence="6">
    <location>
        <begin position="407"/>
        <end position="425"/>
    </location>
</feature>
<feature type="transmembrane region" description="Helical" evidence="6">
    <location>
        <begin position="21"/>
        <end position="39"/>
    </location>
</feature>
<keyword evidence="4 6" id="KW-1133">Transmembrane helix</keyword>
<reference evidence="7 8" key="1">
    <citation type="submission" date="2020-08" db="EMBL/GenBank/DDBJ databases">
        <title>Genomic Encyclopedia of Type Strains, Phase IV (KMG-IV): sequencing the most valuable type-strain genomes for metagenomic binning, comparative biology and taxonomic classification.</title>
        <authorList>
            <person name="Goeker M."/>
        </authorList>
    </citation>
    <scope>NUCLEOTIDE SEQUENCE [LARGE SCALE GENOMIC DNA]</scope>
    <source>
        <strain evidence="7 8">DSM 102134</strain>
    </source>
</reference>
<protein>
    <submittedName>
        <fullName evidence="7">Amino acid transporter</fullName>
    </submittedName>
</protein>
<organism evidence="7 8">
    <name type="scientific">Pseudorhizobium flavum</name>
    <dbReference type="NCBI Taxonomy" id="1335061"/>
    <lineage>
        <taxon>Bacteria</taxon>
        <taxon>Pseudomonadati</taxon>
        <taxon>Pseudomonadota</taxon>
        <taxon>Alphaproteobacteria</taxon>
        <taxon>Hyphomicrobiales</taxon>
        <taxon>Rhizobiaceae</taxon>
        <taxon>Rhizobium/Agrobacterium group</taxon>
        <taxon>Pseudorhizobium</taxon>
    </lineage>
</organism>
<feature type="transmembrane region" description="Helical" evidence="6">
    <location>
        <begin position="351"/>
        <end position="372"/>
    </location>
</feature>
<dbReference type="RefSeq" id="WP_235864264.1">
    <property type="nucleotide sequence ID" value="NZ_JACHEJ010000025.1"/>
</dbReference>
<dbReference type="Gene3D" id="1.20.1740.10">
    <property type="entry name" value="Amino acid/polyamine transporter I"/>
    <property type="match status" value="1"/>
</dbReference>
<dbReference type="Pfam" id="PF13520">
    <property type="entry name" value="AA_permease_2"/>
    <property type="match status" value="1"/>
</dbReference>
<evidence type="ECO:0000256" key="3">
    <source>
        <dbReference type="ARBA" id="ARBA00022692"/>
    </source>
</evidence>
<dbReference type="EMBL" id="JACHEJ010000025">
    <property type="protein sequence ID" value="MBB6182312.1"/>
    <property type="molecule type" value="Genomic_DNA"/>
</dbReference>
<accession>A0A7X0DEV5</accession>
<comment type="subcellular location">
    <subcellularLocation>
        <location evidence="1">Cell membrane</location>
        <topology evidence="1">Multi-pass membrane protein</topology>
    </subcellularLocation>
</comment>
<feature type="transmembrane region" description="Helical" evidence="6">
    <location>
        <begin position="193"/>
        <end position="210"/>
    </location>
</feature>
<sequence length="441" mass="47083">MTNEHVKLDRRLNTTSAAMFGLSYMSPLVVIATFGAIAVKTGGAVATAYIVATLAMLATAASYGFMASRNPVAGSAYTYASNVFGPATGFLVGWVLLLDYFFIPMVICLLTATSLSTLDPEVPFWVWVVVVSAMSTLINVLGIKLTDRVNLIIMVIQLVMVAMLGYLCVMAILHVPGAELASVKPIMNEHTNWGMIMAGAAVACYSFLGFDAISTLSEETVDPRRSIPRAIFIATLLGGAIFIVSTYLLMVAHPSLTFESIDTAAYEIVGQVGGATFKTVFTVVVAIAFFAAGLCAHASASRLLLVMGRDDMIPAKPFGYISRRFKTPVVNIVLVGLVMLAAMKFDISTSTAFINFGAFTAFFAVNAAVVALLTRNSAERKGRLALMIVAIFGAAFCGSLFLSLDRLALELGLSWSALGIVYLLAKTRVLKRPLPRLATDL</sequence>
<feature type="transmembrane region" description="Helical" evidence="6">
    <location>
        <begin position="45"/>
        <end position="66"/>
    </location>
</feature>
<dbReference type="GO" id="GO:0005886">
    <property type="term" value="C:plasma membrane"/>
    <property type="evidence" value="ECO:0007669"/>
    <property type="project" value="UniProtKB-SubCell"/>
</dbReference>
<dbReference type="AlphaFoldDB" id="A0A7X0DEV5"/>
<dbReference type="InterPro" id="IPR002293">
    <property type="entry name" value="AA/rel_permease1"/>
</dbReference>
<evidence type="ECO:0000313" key="8">
    <source>
        <dbReference type="Proteomes" id="UP000535501"/>
    </source>
</evidence>
<evidence type="ECO:0000256" key="4">
    <source>
        <dbReference type="ARBA" id="ARBA00022989"/>
    </source>
</evidence>
<evidence type="ECO:0000256" key="1">
    <source>
        <dbReference type="ARBA" id="ARBA00004651"/>
    </source>
</evidence>
<keyword evidence="8" id="KW-1185">Reference proteome</keyword>
<name>A0A7X0DEV5_9HYPH</name>
<feature type="transmembrane region" description="Helical" evidence="6">
    <location>
        <begin position="87"/>
        <end position="112"/>
    </location>
</feature>
<keyword evidence="3 6" id="KW-0812">Transmembrane</keyword>
<evidence type="ECO:0000256" key="2">
    <source>
        <dbReference type="ARBA" id="ARBA00022475"/>
    </source>
</evidence>
<feature type="transmembrane region" description="Helical" evidence="6">
    <location>
        <begin position="230"/>
        <end position="250"/>
    </location>
</feature>
<feature type="transmembrane region" description="Helical" evidence="6">
    <location>
        <begin position="149"/>
        <end position="173"/>
    </location>
</feature>
<evidence type="ECO:0000313" key="7">
    <source>
        <dbReference type="EMBL" id="MBB6182312.1"/>
    </source>
</evidence>
<dbReference type="Proteomes" id="UP000535501">
    <property type="component" value="Unassembled WGS sequence"/>
</dbReference>
<evidence type="ECO:0000256" key="5">
    <source>
        <dbReference type="ARBA" id="ARBA00023136"/>
    </source>
</evidence>
<dbReference type="PANTHER" id="PTHR42770">
    <property type="entry name" value="AMINO ACID TRANSPORTER-RELATED"/>
    <property type="match status" value="1"/>
</dbReference>
<dbReference type="InterPro" id="IPR050367">
    <property type="entry name" value="APC_superfamily"/>
</dbReference>
<evidence type="ECO:0000256" key="6">
    <source>
        <dbReference type="SAM" id="Phobius"/>
    </source>
</evidence>
<feature type="transmembrane region" description="Helical" evidence="6">
    <location>
        <begin position="124"/>
        <end position="142"/>
    </location>
</feature>
<dbReference type="PIRSF" id="PIRSF006060">
    <property type="entry name" value="AA_transporter"/>
    <property type="match status" value="1"/>
</dbReference>
<proteinExistence type="predicted"/>
<dbReference type="PANTHER" id="PTHR42770:SF8">
    <property type="entry name" value="PUTRESCINE IMPORTER PUUP"/>
    <property type="match status" value="1"/>
</dbReference>
<gene>
    <name evidence="7" type="ORF">HNQ75_004301</name>
</gene>
<keyword evidence="5 6" id="KW-0472">Membrane</keyword>
<comment type="caution">
    <text evidence="7">The sequence shown here is derived from an EMBL/GenBank/DDBJ whole genome shotgun (WGS) entry which is preliminary data.</text>
</comment>
<feature type="transmembrane region" description="Helical" evidence="6">
    <location>
        <begin position="325"/>
        <end position="345"/>
    </location>
</feature>